<dbReference type="InterPro" id="IPR036259">
    <property type="entry name" value="MFS_trans_sf"/>
</dbReference>
<dbReference type="SUPFAM" id="SSF103473">
    <property type="entry name" value="MFS general substrate transporter"/>
    <property type="match status" value="2"/>
</dbReference>
<feature type="domain" description="Major facilitator superfamily (MFS) profile" evidence="4">
    <location>
        <begin position="1"/>
        <end position="590"/>
    </location>
</feature>
<protein>
    <recommendedName>
        <fullName evidence="4">Major facilitator superfamily (MFS) profile domain-containing protein</fullName>
    </recommendedName>
</protein>
<dbReference type="CDD" id="cd17352">
    <property type="entry name" value="MFS_MCT_SLC16"/>
    <property type="match status" value="1"/>
</dbReference>
<feature type="compositionally biased region" description="Polar residues" evidence="2">
    <location>
        <begin position="297"/>
        <end position="315"/>
    </location>
</feature>
<evidence type="ECO:0000259" key="4">
    <source>
        <dbReference type="PROSITE" id="PS50850"/>
    </source>
</evidence>
<feature type="transmembrane region" description="Helical" evidence="3">
    <location>
        <begin position="31"/>
        <end position="49"/>
    </location>
</feature>
<feature type="transmembrane region" description="Helical" evidence="3">
    <location>
        <begin position="118"/>
        <end position="138"/>
    </location>
</feature>
<keyword evidence="6" id="KW-1185">Reference proteome</keyword>
<feature type="transmembrane region" description="Helical" evidence="3">
    <location>
        <begin position="87"/>
        <end position="111"/>
    </location>
</feature>
<feature type="region of interest" description="Disordered" evidence="2">
    <location>
        <begin position="610"/>
        <end position="645"/>
    </location>
</feature>
<dbReference type="PANTHER" id="PTHR11360">
    <property type="entry name" value="MONOCARBOXYLATE TRANSPORTER"/>
    <property type="match status" value="1"/>
</dbReference>
<keyword evidence="3" id="KW-0812">Transmembrane</keyword>
<proteinExistence type="predicted"/>
<keyword evidence="3" id="KW-1133">Transmembrane helix</keyword>
<feature type="region of interest" description="Disordered" evidence="2">
    <location>
        <begin position="259"/>
        <end position="323"/>
    </location>
</feature>
<feature type="transmembrane region" description="Helical" evidence="3">
    <location>
        <begin position="473"/>
        <end position="491"/>
    </location>
</feature>
<dbReference type="OrthoDB" id="2213137at2759"/>
<name>A0A9P0E8R7_NEZVI</name>
<feature type="compositionally biased region" description="Low complexity" evidence="2">
    <location>
        <begin position="263"/>
        <end position="273"/>
    </location>
</feature>
<comment type="subcellular location">
    <subcellularLocation>
        <location evidence="1">Membrane</location>
        <topology evidence="1">Multi-pass membrane protein</topology>
    </subcellularLocation>
</comment>
<feature type="compositionally biased region" description="Basic and acidic residues" evidence="2">
    <location>
        <begin position="277"/>
        <end position="296"/>
    </location>
</feature>
<evidence type="ECO:0000256" key="3">
    <source>
        <dbReference type="SAM" id="Phobius"/>
    </source>
</evidence>
<sequence>MCNMIVDGIAYTFGVFLGEFVNYYGEGKGKIAWVGSLLSGMYLSAGPLVSALTNKFGCRTVCISGSIIGCAAFVLSTFSPDVNMLMITYGIMGGIGFGLIYLPAVVCVGYYFETKRSLATGIAVCGSGFGTFAFAPFATLLLEYYDWKGANLILAGLILNCAVFGALMRPLEFPKGPSCKPLLQRMADEKRFQMERGSIGGSYFIVQLPDGSMEKRMKMPINIDPGVHSSFNLNELVPGTPITPVPTMPVLPTITEAKIPEQSGSSGSSSSGSATELKIKDHSKTGEKEEVKKLETSKTSLPRNASQPAFSTQVQGLPKNGSVPFFDRLRKPSTGERFKPTLQAIKVSRPNISSNGDVRRSMHLRLSNASIVSGTTNKNNNADDMWSKTDIDVESVCFATSKISMTARKELIRPLSRKDIFYSGSVVNLPEYQSQRSIGIERSTASMLLSIIGITNTIGRVACGYIADFPSVNSLFLNNMSLVVSTIAVTATPFCKSFTAYVIMAIFFGLAISAYISLTSIILVDLLGLDKLTNAFGLLILFRGAAAIFGSPLAGMIYDATKSYSIPFYMAGFLFLLSTITSFMAPCMKSCVPADDGPPVLLDALTPIDEDDEEGEDDIPEIIETAPSPGPTSSSLEIKQIESVL</sequence>
<dbReference type="GO" id="GO:0008028">
    <property type="term" value="F:monocarboxylic acid transmembrane transporter activity"/>
    <property type="evidence" value="ECO:0007669"/>
    <property type="project" value="TreeGrafter"/>
</dbReference>
<feature type="transmembrane region" description="Helical" evidence="3">
    <location>
        <begin position="150"/>
        <end position="168"/>
    </location>
</feature>
<feature type="compositionally biased region" description="Acidic residues" evidence="2">
    <location>
        <begin position="610"/>
        <end position="621"/>
    </location>
</feature>
<organism evidence="5 6">
    <name type="scientific">Nezara viridula</name>
    <name type="common">Southern green stink bug</name>
    <name type="synonym">Cimex viridulus</name>
    <dbReference type="NCBI Taxonomy" id="85310"/>
    <lineage>
        <taxon>Eukaryota</taxon>
        <taxon>Metazoa</taxon>
        <taxon>Ecdysozoa</taxon>
        <taxon>Arthropoda</taxon>
        <taxon>Hexapoda</taxon>
        <taxon>Insecta</taxon>
        <taxon>Pterygota</taxon>
        <taxon>Neoptera</taxon>
        <taxon>Paraneoptera</taxon>
        <taxon>Hemiptera</taxon>
        <taxon>Heteroptera</taxon>
        <taxon>Panheteroptera</taxon>
        <taxon>Pentatomomorpha</taxon>
        <taxon>Pentatomoidea</taxon>
        <taxon>Pentatomidae</taxon>
        <taxon>Pentatominae</taxon>
        <taxon>Nezara</taxon>
    </lineage>
</organism>
<evidence type="ECO:0000313" key="6">
    <source>
        <dbReference type="Proteomes" id="UP001152798"/>
    </source>
</evidence>
<dbReference type="PANTHER" id="PTHR11360:SF286">
    <property type="entry name" value="GH22266P"/>
    <property type="match status" value="1"/>
</dbReference>
<dbReference type="InterPro" id="IPR011701">
    <property type="entry name" value="MFS"/>
</dbReference>
<dbReference type="InterPro" id="IPR020846">
    <property type="entry name" value="MFS_dom"/>
</dbReference>
<feature type="transmembrane region" description="Helical" evidence="3">
    <location>
        <begin position="535"/>
        <end position="554"/>
    </location>
</feature>
<dbReference type="InterPro" id="IPR050327">
    <property type="entry name" value="Proton-linked_MCT"/>
</dbReference>
<reference evidence="5" key="1">
    <citation type="submission" date="2022-01" db="EMBL/GenBank/DDBJ databases">
        <authorList>
            <person name="King R."/>
        </authorList>
    </citation>
    <scope>NUCLEOTIDE SEQUENCE</scope>
</reference>
<dbReference type="PROSITE" id="PS50850">
    <property type="entry name" value="MFS"/>
    <property type="match status" value="1"/>
</dbReference>
<feature type="transmembrane region" description="Helical" evidence="3">
    <location>
        <begin position="498"/>
        <end position="523"/>
    </location>
</feature>
<dbReference type="Gene3D" id="1.20.1250.20">
    <property type="entry name" value="MFS general substrate transporter like domains"/>
    <property type="match status" value="2"/>
</dbReference>
<evidence type="ECO:0000256" key="2">
    <source>
        <dbReference type="SAM" id="MobiDB-lite"/>
    </source>
</evidence>
<accession>A0A9P0E8R7</accession>
<dbReference type="Proteomes" id="UP001152798">
    <property type="component" value="Chromosome 1"/>
</dbReference>
<dbReference type="Pfam" id="PF07690">
    <property type="entry name" value="MFS_1"/>
    <property type="match status" value="2"/>
</dbReference>
<gene>
    <name evidence="5" type="ORF">NEZAVI_LOCUS2946</name>
</gene>
<dbReference type="FunFam" id="1.20.1250.20:FF:000271">
    <property type="entry name" value="Monocarboxylate transporter"/>
    <property type="match status" value="1"/>
</dbReference>
<feature type="transmembrane region" description="Helical" evidence="3">
    <location>
        <begin position="56"/>
        <end position="75"/>
    </location>
</feature>
<dbReference type="GO" id="GO:0016020">
    <property type="term" value="C:membrane"/>
    <property type="evidence" value="ECO:0007669"/>
    <property type="project" value="UniProtKB-SubCell"/>
</dbReference>
<evidence type="ECO:0000256" key="1">
    <source>
        <dbReference type="ARBA" id="ARBA00004141"/>
    </source>
</evidence>
<dbReference type="EMBL" id="OV725077">
    <property type="protein sequence ID" value="CAH1392050.1"/>
    <property type="molecule type" value="Genomic_DNA"/>
</dbReference>
<keyword evidence="3" id="KW-0472">Membrane</keyword>
<dbReference type="AlphaFoldDB" id="A0A9P0E8R7"/>
<evidence type="ECO:0000313" key="5">
    <source>
        <dbReference type="EMBL" id="CAH1392050.1"/>
    </source>
</evidence>
<feature type="transmembrane region" description="Helical" evidence="3">
    <location>
        <begin position="566"/>
        <end position="585"/>
    </location>
</feature>